<dbReference type="NCBIfam" id="TIGR03568">
    <property type="entry name" value="NeuC_NnaA"/>
    <property type="match status" value="1"/>
</dbReference>
<organism evidence="2 3">
    <name type="scientific">Advenella kashmirensis</name>
    <dbReference type="NCBI Taxonomy" id="310575"/>
    <lineage>
        <taxon>Bacteria</taxon>
        <taxon>Pseudomonadati</taxon>
        <taxon>Pseudomonadota</taxon>
        <taxon>Betaproteobacteria</taxon>
        <taxon>Burkholderiales</taxon>
        <taxon>Alcaligenaceae</taxon>
    </lineage>
</organism>
<evidence type="ECO:0000313" key="3">
    <source>
        <dbReference type="Proteomes" id="UP000264036"/>
    </source>
</evidence>
<sequence>MKKMVFLTGTRADFGKMKALMRYIENHPDIELHVVVTGMHMLKAYGSTYYEVERENYEHVYLIPNQHYDEPMGSIFGNTVSLLSRTFEEIAPDVIVIHGDRLEALAGATVGALNNRLVCHIEGGELSGTVDDLIRHSVTKLSHIHLVSNQRAKSRLIQMGESDHAIHIIGSPDLDIMASTDLPTIEEAKSHYSVPFNEYAISLFHPVTTEVSSFREYAKNYFAALRESADNFVTIYPNNDTGTTAILNEIEQLAGNVKFMAFPSIRFEYFLTLLKHSTYIIGNSSAGIREAPFYGVPTVNVGTRQNKRDFGSSIFNCSYKRDDIVDAIIDLKSKSSFCRTNSFGDGDSVAKFIAIVESDGFWNTKVQKIFVDLK</sequence>
<reference evidence="2 3" key="1">
    <citation type="journal article" date="2018" name="Nat. Biotechnol.">
        <title>A standardized bacterial taxonomy based on genome phylogeny substantially revises the tree of life.</title>
        <authorList>
            <person name="Parks D.H."/>
            <person name="Chuvochina M."/>
            <person name="Waite D.W."/>
            <person name="Rinke C."/>
            <person name="Skarshewski A."/>
            <person name="Chaumeil P.A."/>
            <person name="Hugenholtz P."/>
        </authorList>
    </citation>
    <scope>NUCLEOTIDE SEQUENCE [LARGE SCALE GENOMIC DNA]</scope>
    <source>
        <strain evidence="2">UBA10707</strain>
    </source>
</reference>
<dbReference type="EMBL" id="DOEK01000004">
    <property type="protein sequence ID" value="HBP28421.1"/>
    <property type="molecule type" value="Genomic_DNA"/>
</dbReference>
<dbReference type="Pfam" id="PF02350">
    <property type="entry name" value="Epimerase_2"/>
    <property type="match status" value="1"/>
</dbReference>
<accession>A0A356LCZ1</accession>
<dbReference type="GO" id="GO:0006047">
    <property type="term" value="P:UDP-N-acetylglucosamine metabolic process"/>
    <property type="evidence" value="ECO:0007669"/>
    <property type="project" value="InterPro"/>
</dbReference>
<feature type="domain" description="UDP-N-acetylglucosamine 2-epimerase" evidence="1">
    <location>
        <begin position="24"/>
        <end position="356"/>
    </location>
</feature>
<dbReference type="CDD" id="cd03786">
    <property type="entry name" value="GTB_UDP-GlcNAc_2-Epimerase"/>
    <property type="match status" value="1"/>
</dbReference>
<dbReference type="InterPro" id="IPR029767">
    <property type="entry name" value="WecB-like"/>
</dbReference>
<dbReference type="PANTHER" id="PTHR43174:SF3">
    <property type="entry name" value="UDP-N-ACETYLGLUCOSAMINE 2-EPIMERASE"/>
    <property type="match status" value="1"/>
</dbReference>
<gene>
    <name evidence="2" type="primary">neuC</name>
    <name evidence="2" type="ORF">DD666_03270</name>
</gene>
<dbReference type="SUPFAM" id="SSF53756">
    <property type="entry name" value="UDP-Glycosyltransferase/glycogen phosphorylase"/>
    <property type="match status" value="1"/>
</dbReference>
<comment type="caution">
    <text evidence="2">The sequence shown here is derived from an EMBL/GenBank/DDBJ whole genome shotgun (WGS) entry which is preliminary data.</text>
</comment>
<dbReference type="Gene3D" id="3.40.50.2000">
    <property type="entry name" value="Glycogen Phosphorylase B"/>
    <property type="match status" value="2"/>
</dbReference>
<dbReference type="AlphaFoldDB" id="A0A356LCZ1"/>
<proteinExistence type="predicted"/>
<name>A0A356LCZ1_9BURK</name>
<dbReference type="InterPro" id="IPR003331">
    <property type="entry name" value="UDP_GlcNAc_Epimerase_2_dom"/>
</dbReference>
<dbReference type="PANTHER" id="PTHR43174">
    <property type="entry name" value="UDP-N-ACETYLGLUCOSAMINE 2-EPIMERASE"/>
    <property type="match status" value="1"/>
</dbReference>
<dbReference type="Proteomes" id="UP000264036">
    <property type="component" value="Unassembled WGS sequence"/>
</dbReference>
<protein>
    <submittedName>
        <fullName evidence="2">UDP-N-acetylglucosamine 2-epimerase (Hydrolyzing)</fullName>
    </submittedName>
</protein>
<evidence type="ECO:0000259" key="1">
    <source>
        <dbReference type="Pfam" id="PF02350"/>
    </source>
</evidence>
<dbReference type="GO" id="GO:0004553">
    <property type="term" value="F:hydrolase activity, hydrolyzing O-glycosyl compounds"/>
    <property type="evidence" value="ECO:0007669"/>
    <property type="project" value="InterPro"/>
</dbReference>
<evidence type="ECO:0000313" key="2">
    <source>
        <dbReference type="EMBL" id="HBP28421.1"/>
    </source>
</evidence>
<dbReference type="InterPro" id="IPR020004">
    <property type="entry name" value="UDP-GlcNAc_Epase"/>
</dbReference>